<organism evidence="2 3">
    <name type="scientific">Hahella chejuensis (strain KCTC 2396)</name>
    <dbReference type="NCBI Taxonomy" id="349521"/>
    <lineage>
        <taxon>Bacteria</taxon>
        <taxon>Pseudomonadati</taxon>
        <taxon>Pseudomonadota</taxon>
        <taxon>Gammaproteobacteria</taxon>
        <taxon>Oceanospirillales</taxon>
        <taxon>Hahellaceae</taxon>
        <taxon>Hahella</taxon>
    </lineage>
</organism>
<reference evidence="2 3" key="1">
    <citation type="journal article" date="2005" name="Nucleic Acids Res.">
        <title>Genomic blueprint of Hahella chejuensis, a marine microbe producing an algicidal agent.</title>
        <authorList>
            <person name="Jeong H."/>
            <person name="Yim J.H."/>
            <person name="Lee C."/>
            <person name="Choi S.-H."/>
            <person name="Park Y.K."/>
            <person name="Yoon S.H."/>
            <person name="Hur C.-G."/>
            <person name="Kang H.-Y."/>
            <person name="Kim D."/>
            <person name="Lee H.H."/>
            <person name="Park K.H."/>
            <person name="Park S.-H."/>
            <person name="Park H.-S."/>
            <person name="Lee H.K."/>
            <person name="Oh T.K."/>
            <person name="Kim J.F."/>
        </authorList>
    </citation>
    <scope>NUCLEOTIDE SEQUENCE [LARGE SCALE GENOMIC DNA]</scope>
    <source>
        <strain evidence="2 3">KCTC 2396</strain>
    </source>
</reference>
<gene>
    <name evidence="2" type="ordered locus">HCH_03078</name>
</gene>
<evidence type="ECO:0000313" key="3">
    <source>
        <dbReference type="Proteomes" id="UP000000238"/>
    </source>
</evidence>
<name>Q2SHN0_HAHCH</name>
<dbReference type="InterPro" id="IPR055776">
    <property type="entry name" value="DUF7352"/>
</dbReference>
<evidence type="ECO:0000259" key="1">
    <source>
        <dbReference type="Pfam" id="PF24043"/>
    </source>
</evidence>
<protein>
    <recommendedName>
        <fullName evidence="1">DUF7352 domain-containing protein</fullName>
    </recommendedName>
</protein>
<accession>Q2SHN0</accession>
<dbReference type="Proteomes" id="UP000000238">
    <property type="component" value="Chromosome"/>
</dbReference>
<feature type="domain" description="DUF7352" evidence="1">
    <location>
        <begin position="1"/>
        <end position="93"/>
    </location>
</feature>
<sequence>MKAIHKYRLEGPQTANRIKLKEGARIVRSEYLVTEKAVFIWVEEPLAVEIPSQPRLFYVVMSGEPVPEDYCYLDTALDPFGPEAYHVFEAPEEELNLSAA</sequence>
<dbReference type="EMBL" id="CP000155">
    <property type="protein sequence ID" value="ABC29844.1"/>
    <property type="molecule type" value="Genomic_DNA"/>
</dbReference>
<proteinExistence type="predicted"/>
<keyword evidence="3" id="KW-1185">Reference proteome</keyword>
<dbReference type="AlphaFoldDB" id="Q2SHN0"/>
<dbReference type="HOGENOM" id="CLU_165443_0_0_6"/>
<dbReference type="Pfam" id="PF24043">
    <property type="entry name" value="DUF7352"/>
    <property type="match status" value="1"/>
</dbReference>
<evidence type="ECO:0000313" key="2">
    <source>
        <dbReference type="EMBL" id="ABC29844.1"/>
    </source>
</evidence>
<dbReference type="eggNOG" id="ENOG50330TV">
    <property type="taxonomic scope" value="Bacteria"/>
</dbReference>
<dbReference type="OrthoDB" id="6077966at2"/>
<dbReference type="RefSeq" id="WP_011396913.1">
    <property type="nucleotide sequence ID" value="NC_007645.1"/>
</dbReference>
<dbReference type="STRING" id="349521.HCH_03078"/>
<dbReference type="KEGG" id="hch:HCH_03078"/>